<dbReference type="Pfam" id="PF02098">
    <property type="entry name" value="His_binding"/>
    <property type="match status" value="1"/>
</dbReference>
<dbReference type="SUPFAM" id="SSF50814">
    <property type="entry name" value="Lipocalins"/>
    <property type="match status" value="1"/>
</dbReference>
<dbReference type="GO" id="GO:0030682">
    <property type="term" value="P:symbiont-mediated perturbation of host defenses"/>
    <property type="evidence" value="ECO:0007669"/>
    <property type="project" value="InterPro"/>
</dbReference>
<feature type="chain" id="PRO_5001867163" description="Salivary lipocalin" evidence="1">
    <location>
        <begin position="18"/>
        <end position="161"/>
    </location>
</feature>
<dbReference type="InterPro" id="IPR002970">
    <property type="entry name" value="Tick_his-bd"/>
</dbReference>
<dbReference type="Gene3D" id="2.40.128.20">
    <property type="match status" value="1"/>
</dbReference>
<proteinExistence type="evidence at transcript level"/>
<dbReference type="GO" id="GO:0043176">
    <property type="term" value="F:amine binding"/>
    <property type="evidence" value="ECO:0007669"/>
    <property type="project" value="InterPro"/>
</dbReference>
<evidence type="ECO:0000256" key="1">
    <source>
        <dbReference type="SAM" id="SignalP"/>
    </source>
</evidence>
<evidence type="ECO:0008006" key="3">
    <source>
        <dbReference type="Google" id="ProtNLM"/>
    </source>
</evidence>
<dbReference type="InterPro" id="IPR012674">
    <property type="entry name" value="Calycin"/>
</dbReference>
<dbReference type="AlphaFoldDB" id="A0A090XF09"/>
<protein>
    <recommendedName>
        <fullName evidence="3">Salivary lipocalin</fullName>
    </recommendedName>
</protein>
<organism evidence="2">
    <name type="scientific">Ixodes ricinus</name>
    <name type="common">Common tick</name>
    <name type="synonym">Acarus ricinus</name>
    <dbReference type="NCBI Taxonomy" id="34613"/>
    <lineage>
        <taxon>Eukaryota</taxon>
        <taxon>Metazoa</taxon>
        <taxon>Ecdysozoa</taxon>
        <taxon>Arthropoda</taxon>
        <taxon>Chelicerata</taxon>
        <taxon>Arachnida</taxon>
        <taxon>Acari</taxon>
        <taxon>Parasitiformes</taxon>
        <taxon>Ixodida</taxon>
        <taxon>Ixodoidea</taxon>
        <taxon>Ixodidae</taxon>
        <taxon>Ixodinae</taxon>
        <taxon>Ixodes</taxon>
    </lineage>
</organism>
<dbReference type="EMBL" id="GBIH01000912">
    <property type="protein sequence ID" value="JAC93798.1"/>
    <property type="molecule type" value="mRNA"/>
</dbReference>
<keyword evidence="1" id="KW-0732">Signal</keyword>
<reference evidence="2" key="1">
    <citation type="journal article" date="2015" name="PLoS Negl. Trop. Dis.">
        <title>Deep Sequencing Analysis of the Ixodes ricinus Haemocytome.</title>
        <authorList>
            <person name="Kotsyfakis M."/>
            <person name="Kopacek P."/>
            <person name="Franta Z."/>
            <person name="Pedra J.H."/>
            <person name="Ribeiro J.M."/>
        </authorList>
    </citation>
    <scope>NUCLEOTIDE SEQUENCE</scope>
</reference>
<name>A0A090XF09_IXORI</name>
<accession>A0A090XF09</accession>
<feature type="signal peptide" evidence="1">
    <location>
        <begin position="1"/>
        <end position="17"/>
    </location>
</feature>
<sequence>MYFFFLTAFVVLGCSFGEMEYQKCFPNGIEPLLLHPPDAWQLLEDLKDIFFLVYYSEDLDLSNTFPCLAVRISSLDEQRKSGRCVYKYASNTSVTLRGIKEVQTKRKDGAYKHPNMFSVQYHEGDKYIWHDIELVYTDYMYCAVLQSDFFGIQSVGVQKLI</sequence>
<evidence type="ECO:0000313" key="2">
    <source>
        <dbReference type="EMBL" id="JAC93798.1"/>
    </source>
</evidence>